<protein>
    <submittedName>
        <fullName evidence="2">FAD-dependent oxidoreductase</fullName>
    </submittedName>
</protein>
<sequence>MSPVPKPAVRAGGLARRDVLAGLCAAPWLAGCTPPAATGWAGGWVGARAERGHLLRGTPGAEPAAPALQRRAAVLVVGAGVAGLAAARALVQGGVDDVQVFDLEDQAGGNSRGHAMGGMACPLGAHYLPLPGPGAPEVAEWLAELGVSRQEAGRTVYDERHLCHSPQERLFIDGAWHEGLLPPAEPGSRTLASYRRFAAAVRDVQRALPFAVPTLGTPWYAGHAALDAQTFSAWLQVRQFDDARLVAYLDYCCRDDYGAGIATVSAWAGLHYFASRHGFHAPGEEAEPEPVLTWPEGNGWLVRHLAQAVGGDRLHTGCLVQRVVEERHGVRIDVWNAAAERAERWTADHAVLALPLFVAARVLQTPPPALAEAAAVLRYAPWLVANLQLGEALLDRPGAPPSWDNVLHGSRMLGYVDAMHQRTRPHAGPTVLTAYWALPQDERSALLLRPWEAWAQAIVDELSLAHPDLPRKVVQADLMRYGHAMSIPVPGVRGHAALRALGEPQGRLHFVHADLSGCSMFEEAFTRGTQAGRRIAAGA</sequence>
<evidence type="ECO:0000259" key="1">
    <source>
        <dbReference type="Pfam" id="PF01593"/>
    </source>
</evidence>
<comment type="caution">
    <text evidence="2">The sequence shown here is derived from an EMBL/GenBank/DDBJ whole genome shotgun (WGS) entry which is preliminary data.</text>
</comment>
<accession>A0AAW9QFD2</accession>
<dbReference type="RefSeq" id="WP_332290191.1">
    <property type="nucleotide sequence ID" value="NZ_JAZIBG010000028.1"/>
</dbReference>
<feature type="domain" description="Amine oxidase" evidence="1">
    <location>
        <begin position="81"/>
        <end position="535"/>
    </location>
</feature>
<dbReference type="SUPFAM" id="SSF51905">
    <property type="entry name" value="FAD/NAD(P)-binding domain"/>
    <property type="match status" value="1"/>
</dbReference>
<dbReference type="AlphaFoldDB" id="A0AAW9QFD2"/>
<dbReference type="Proteomes" id="UP001336250">
    <property type="component" value="Unassembled WGS sequence"/>
</dbReference>
<gene>
    <name evidence="2" type="ORF">V4F39_14275</name>
</gene>
<dbReference type="GO" id="GO:0016491">
    <property type="term" value="F:oxidoreductase activity"/>
    <property type="evidence" value="ECO:0007669"/>
    <property type="project" value="InterPro"/>
</dbReference>
<dbReference type="InterPro" id="IPR050464">
    <property type="entry name" value="Zeta_carotene_desat/Oxidored"/>
</dbReference>
<proteinExistence type="predicted"/>
<dbReference type="Gene3D" id="3.50.50.60">
    <property type="entry name" value="FAD/NAD(P)-binding domain"/>
    <property type="match status" value="1"/>
</dbReference>
<evidence type="ECO:0000313" key="3">
    <source>
        <dbReference type="Proteomes" id="UP001336250"/>
    </source>
</evidence>
<dbReference type="InterPro" id="IPR036188">
    <property type="entry name" value="FAD/NAD-bd_sf"/>
</dbReference>
<keyword evidence="3" id="KW-1185">Reference proteome</keyword>
<dbReference type="PANTHER" id="PTHR42923">
    <property type="entry name" value="PROTOPORPHYRINOGEN OXIDASE"/>
    <property type="match status" value="1"/>
</dbReference>
<dbReference type="PRINTS" id="PR00419">
    <property type="entry name" value="ADXRDTASE"/>
</dbReference>
<dbReference type="Pfam" id="PF01593">
    <property type="entry name" value="Amino_oxidase"/>
    <property type="match status" value="1"/>
</dbReference>
<reference evidence="2 3" key="1">
    <citation type="submission" date="2024-02" db="EMBL/GenBank/DDBJ databases">
        <title>Genome sequence of Aquincola sp. MAHUQ-54.</title>
        <authorList>
            <person name="Huq M.A."/>
        </authorList>
    </citation>
    <scope>NUCLEOTIDE SEQUENCE [LARGE SCALE GENOMIC DNA]</scope>
    <source>
        <strain evidence="2 3">MAHUQ-54</strain>
    </source>
</reference>
<name>A0AAW9QFD2_9BURK</name>
<dbReference type="EMBL" id="JAZIBG010000028">
    <property type="protein sequence ID" value="MEF7615083.1"/>
    <property type="molecule type" value="Genomic_DNA"/>
</dbReference>
<organism evidence="2 3">
    <name type="scientific">Aquincola agrisoli</name>
    <dbReference type="NCBI Taxonomy" id="3119538"/>
    <lineage>
        <taxon>Bacteria</taxon>
        <taxon>Pseudomonadati</taxon>
        <taxon>Pseudomonadota</taxon>
        <taxon>Betaproteobacteria</taxon>
        <taxon>Burkholderiales</taxon>
        <taxon>Sphaerotilaceae</taxon>
        <taxon>Aquincola</taxon>
    </lineage>
</organism>
<dbReference type="PROSITE" id="PS51257">
    <property type="entry name" value="PROKAR_LIPOPROTEIN"/>
    <property type="match status" value="1"/>
</dbReference>
<dbReference type="PANTHER" id="PTHR42923:SF39">
    <property type="entry name" value="AMINO OXIDASE"/>
    <property type="match status" value="1"/>
</dbReference>
<evidence type="ECO:0000313" key="2">
    <source>
        <dbReference type="EMBL" id="MEF7615083.1"/>
    </source>
</evidence>
<dbReference type="InterPro" id="IPR002937">
    <property type="entry name" value="Amino_oxidase"/>
</dbReference>